<proteinExistence type="predicted"/>
<comment type="caution">
    <text evidence="2">The sequence shown here is derived from an EMBL/GenBank/DDBJ whole genome shotgun (WGS) entry which is preliminary data.</text>
</comment>
<feature type="region of interest" description="Disordered" evidence="1">
    <location>
        <begin position="1"/>
        <end position="85"/>
    </location>
</feature>
<dbReference type="EMBL" id="MCGR01000020">
    <property type="protein sequence ID" value="ORY82909.1"/>
    <property type="molecule type" value="Genomic_DNA"/>
</dbReference>
<sequence length="669" mass="70297">MNLDSLRLAALSSKRQRKLQEVEEGEIDSNSTTAPTPTTNDSPRLSPRPVEPPTTRHDSPSLPTQFATSPPPVHLFSPPPVPPTQVHAIKEESKGIIAQLISYGVTPDYLLSVGVSRDIIDISFHELGLAPPSFAPVAPAVNPKFRRGTAPDQPYGSSASLDYESYGVRHTSPPPAHLLPPPNPDLALIEARKREELFALVEARKREELLARMAANAARNKQKAMSLESELDSLFASASSAPPVKIESDEEEGELMDVDTVREAEVDSEANLGALRDSLAHTEEIVNVPATGPFGAEVERQTRAFGRRPVAVDFEAEPTISLPPTSTRSYVSDMPVKMVIDLSESESEEEEDEEGEGEGEGEKHSGGRSNGDAAGGVQDGVASAAGAGENGGKAPEGGQAVAMTGGADTEAKRKLEEKELEIKRIMDRIAKMEKKKGRSTPSRQSSVPVASTVASAPATATSTPQPSPPPVAASELEEAREHVQILEAQRTSLVAAVHEDEEMASLEADMDAEAEASLAQDSAIDLPPTVEAIEPLPSSAPAAAPRLGSAFTPYESSLARFPLCRPQPSPSSLPASSASPHAASVSSAASSSLDTSKTGVAGISTFVAHKRGVDASKRLCRAEASGGTCHETNCKSVHLASFLAPTEDDVAQFAAAAGASGISSRPSFL</sequence>
<gene>
    <name evidence="2" type="ORF">BCR35DRAFT_303534</name>
</gene>
<feature type="region of interest" description="Disordered" evidence="1">
    <location>
        <begin position="320"/>
        <end position="478"/>
    </location>
</feature>
<feature type="compositionally biased region" description="Low complexity" evidence="1">
    <location>
        <begin position="28"/>
        <end position="43"/>
    </location>
</feature>
<feature type="compositionally biased region" description="Low complexity" evidence="1">
    <location>
        <begin position="444"/>
        <end position="464"/>
    </location>
</feature>
<feature type="compositionally biased region" description="Pro residues" evidence="1">
    <location>
        <begin position="69"/>
        <end position="83"/>
    </location>
</feature>
<name>A0A1Y2FG61_9BASI</name>
<dbReference type="Proteomes" id="UP000193467">
    <property type="component" value="Unassembled WGS sequence"/>
</dbReference>
<feature type="compositionally biased region" description="Acidic residues" evidence="1">
    <location>
        <begin position="343"/>
        <end position="359"/>
    </location>
</feature>
<keyword evidence="3" id="KW-1185">Reference proteome</keyword>
<evidence type="ECO:0000256" key="1">
    <source>
        <dbReference type="SAM" id="MobiDB-lite"/>
    </source>
</evidence>
<feature type="compositionally biased region" description="Basic and acidic residues" evidence="1">
    <location>
        <begin position="409"/>
        <end position="432"/>
    </location>
</feature>
<evidence type="ECO:0000313" key="3">
    <source>
        <dbReference type="Proteomes" id="UP000193467"/>
    </source>
</evidence>
<evidence type="ECO:0008006" key="4">
    <source>
        <dbReference type="Google" id="ProtNLM"/>
    </source>
</evidence>
<dbReference type="AlphaFoldDB" id="A0A1Y2FG61"/>
<evidence type="ECO:0000313" key="2">
    <source>
        <dbReference type="EMBL" id="ORY82909.1"/>
    </source>
</evidence>
<organism evidence="2 3">
    <name type="scientific">Leucosporidium creatinivorum</name>
    <dbReference type="NCBI Taxonomy" id="106004"/>
    <lineage>
        <taxon>Eukaryota</taxon>
        <taxon>Fungi</taxon>
        <taxon>Dikarya</taxon>
        <taxon>Basidiomycota</taxon>
        <taxon>Pucciniomycotina</taxon>
        <taxon>Microbotryomycetes</taxon>
        <taxon>Leucosporidiales</taxon>
        <taxon>Leucosporidium</taxon>
    </lineage>
</organism>
<dbReference type="InParanoid" id="A0A1Y2FG61"/>
<accession>A0A1Y2FG61</accession>
<reference evidence="2 3" key="1">
    <citation type="submission" date="2016-07" db="EMBL/GenBank/DDBJ databases">
        <title>Pervasive Adenine N6-methylation of Active Genes in Fungi.</title>
        <authorList>
            <consortium name="DOE Joint Genome Institute"/>
            <person name="Mondo S.J."/>
            <person name="Dannebaum R.O."/>
            <person name="Kuo R.C."/>
            <person name="Labutti K."/>
            <person name="Haridas S."/>
            <person name="Kuo A."/>
            <person name="Salamov A."/>
            <person name="Ahrendt S.R."/>
            <person name="Lipzen A."/>
            <person name="Sullivan W."/>
            <person name="Andreopoulos W.B."/>
            <person name="Clum A."/>
            <person name="Lindquist E."/>
            <person name="Daum C."/>
            <person name="Ramamoorthy G.K."/>
            <person name="Gryganskyi A."/>
            <person name="Culley D."/>
            <person name="Magnuson J.K."/>
            <person name="James T.Y."/>
            <person name="O'Malley M.A."/>
            <person name="Stajich J.E."/>
            <person name="Spatafora J.W."/>
            <person name="Visel A."/>
            <person name="Grigoriev I.V."/>
        </authorList>
    </citation>
    <scope>NUCLEOTIDE SEQUENCE [LARGE SCALE GENOMIC DNA]</scope>
    <source>
        <strain evidence="2 3">62-1032</strain>
    </source>
</reference>
<protein>
    <recommendedName>
        <fullName evidence="4">Zinc-finger domain-containing protein</fullName>
    </recommendedName>
</protein>
<dbReference type="OrthoDB" id="3270652at2759"/>